<keyword evidence="2" id="KW-1185">Reference proteome</keyword>
<dbReference type="PANTHER" id="PTHR22954:SF3">
    <property type="entry name" value="PROTEIN CBG08539"/>
    <property type="match status" value="1"/>
</dbReference>
<reference evidence="1 2" key="1">
    <citation type="submission" date="2015-04" db="EMBL/GenBank/DDBJ databases">
        <title>Lasius niger genome sequencing.</title>
        <authorList>
            <person name="Konorov E.A."/>
            <person name="Nikitin M.A."/>
            <person name="Kirill M.V."/>
            <person name="Chang P."/>
        </authorList>
    </citation>
    <scope>NUCLEOTIDE SEQUENCE [LARGE SCALE GENOMIC DNA]</scope>
    <source>
        <tissue evidence="1">Whole</tissue>
    </source>
</reference>
<dbReference type="AlphaFoldDB" id="A0A0J7KHG9"/>
<dbReference type="PaxDb" id="67767-A0A0J7KHG9"/>
<proteinExistence type="predicted"/>
<protein>
    <submittedName>
        <fullName evidence="1">Uncharacterized protein</fullName>
    </submittedName>
</protein>
<organism evidence="1 2">
    <name type="scientific">Lasius niger</name>
    <name type="common">Black garden ant</name>
    <dbReference type="NCBI Taxonomy" id="67767"/>
    <lineage>
        <taxon>Eukaryota</taxon>
        <taxon>Metazoa</taxon>
        <taxon>Ecdysozoa</taxon>
        <taxon>Arthropoda</taxon>
        <taxon>Hexapoda</taxon>
        <taxon>Insecta</taxon>
        <taxon>Pterygota</taxon>
        <taxon>Neoptera</taxon>
        <taxon>Endopterygota</taxon>
        <taxon>Hymenoptera</taxon>
        <taxon>Apocrita</taxon>
        <taxon>Aculeata</taxon>
        <taxon>Formicoidea</taxon>
        <taxon>Formicidae</taxon>
        <taxon>Formicinae</taxon>
        <taxon>Lasius</taxon>
        <taxon>Lasius</taxon>
    </lineage>
</organism>
<sequence>MVVELPIEKQEKVKSKIDKFRPMKHCKIRESLTELAIYDEEITDEQIDQELVSHEEKYINLKLKGERIIKERVRPALAINNLDQAVEVPEGARIQTNESHERLPKIDLPAFLGAYEDWHSFFNTFNSLIHSNKSLNDILKFHYLKSSVKDEAAKTIASLEISEVHYNDAWFRLKERYDDERVAVQNHIKAIFELPILKKGK</sequence>
<dbReference type="OrthoDB" id="7553646at2759"/>
<evidence type="ECO:0000313" key="1">
    <source>
        <dbReference type="EMBL" id="KMQ89679.1"/>
    </source>
</evidence>
<evidence type="ECO:0000313" key="2">
    <source>
        <dbReference type="Proteomes" id="UP000036403"/>
    </source>
</evidence>
<dbReference type="STRING" id="67767.A0A0J7KHG9"/>
<gene>
    <name evidence="1" type="ORF">RF55_10663</name>
</gene>
<accession>A0A0J7KHG9</accession>
<dbReference type="Proteomes" id="UP000036403">
    <property type="component" value="Unassembled WGS sequence"/>
</dbReference>
<dbReference type="Pfam" id="PF03564">
    <property type="entry name" value="DUF1759"/>
    <property type="match status" value="1"/>
</dbReference>
<comment type="caution">
    <text evidence="1">The sequence shown here is derived from an EMBL/GenBank/DDBJ whole genome shotgun (WGS) entry which is preliminary data.</text>
</comment>
<dbReference type="EMBL" id="LBMM01007503">
    <property type="protein sequence ID" value="KMQ89679.1"/>
    <property type="molecule type" value="Genomic_DNA"/>
</dbReference>
<name>A0A0J7KHG9_LASNI</name>
<dbReference type="InterPro" id="IPR005312">
    <property type="entry name" value="DUF1759"/>
</dbReference>
<dbReference type="PANTHER" id="PTHR22954">
    <property type="entry name" value="RETROVIRAL PROTEASE-RELATED"/>
    <property type="match status" value="1"/>
</dbReference>